<gene>
    <name evidence="1" type="ORF">A3I42_02280</name>
</gene>
<dbReference type="SUPFAM" id="SSF55154">
    <property type="entry name" value="CYTH-like phosphatases"/>
    <property type="match status" value="1"/>
</dbReference>
<dbReference type="InterPro" id="IPR033469">
    <property type="entry name" value="CYTH-like_dom_sf"/>
</dbReference>
<evidence type="ECO:0000313" key="2">
    <source>
        <dbReference type="Proteomes" id="UP000178264"/>
    </source>
</evidence>
<dbReference type="Proteomes" id="UP000178264">
    <property type="component" value="Unassembled WGS sequence"/>
</dbReference>
<protein>
    <recommendedName>
        <fullName evidence="3">CYTH domain-containing protein</fullName>
    </recommendedName>
</protein>
<dbReference type="EMBL" id="MGER01000017">
    <property type="protein sequence ID" value="OGL88679.1"/>
    <property type="molecule type" value="Genomic_DNA"/>
</dbReference>
<name>A0A1F7VDT8_9BACT</name>
<dbReference type="Gene3D" id="2.40.320.10">
    <property type="entry name" value="Hypothetical Protein Pfu-838710-001"/>
    <property type="match status" value="1"/>
</dbReference>
<dbReference type="AlphaFoldDB" id="A0A1F7VDT8"/>
<reference evidence="1 2" key="1">
    <citation type="journal article" date="2016" name="Nat. Commun.">
        <title>Thousands of microbial genomes shed light on interconnected biogeochemical processes in an aquifer system.</title>
        <authorList>
            <person name="Anantharaman K."/>
            <person name="Brown C.T."/>
            <person name="Hug L.A."/>
            <person name="Sharon I."/>
            <person name="Castelle C.J."/>
            <person name="Probst A.J."/>
            <person name="Thomas B.C."/>
            <person name="Singh A."/>
            <person name="Wilkins M.J."/>
            <person name="Karaoz U."/>
            <person name="Brodie E.L."/>
            <person name="Williams K.H."/>
            <person name="Hubbard S.S."/>
            <person name="Banfield J.F."/>
        </authorList>
    </citation>
    <scope>NUCLEOTIDE SEQUENCE [LARGE SCALE GENOMIC DNA]</scope>
</reference>
<proteinExistence type="predicted"/>
<organism evidence="1 2">
    <name type="scientific">Candidatus Uhrbacteria bacterium RIFCSPLOWO2_02_FULL_49_11</name>
    <dbReference type="NCBI Taxonomy" id="1802409"/>
    <lineage>
        <taxon>Bacteria</taxon>
        <taxon>Candidatus Uhriibacteriota</taxon>
    </lineage>
</organism>
<sequence>MMNETMAKKLLEPLGLGEPHHVETATHTYLADPQVTRKIKNDRGTLSYTIMQRHEAGFTSAVEEISESRAEELQREYPPRVSLEMTRTVWQEEGVAIALNVIDKLGVFLEFQGEDFEALKSWPRKIGFSEHHYLTRAYDEIS</sequence>
<comment type="caution">
    <text evidence="1">The sequence shown here is derived from an EMBL/GenBank/DDBJ whole genome shotgun (WGS) entry which is preliminary data.</text>
</comment>
<evidence type="ECO:0008006" key="3">
    <source>
        <dbReference type="Google" id="ProtNLM"/>
    </source>
</evidence>
<evidence type="ECO:0000313" key="1">
    <source>
        <dbReference type="EMBL" id="OGL88679.1"/>
    </source>
</evidence>
<accession>A0A1F7VDT8</accession>